<dbReference type="InterPro" id="IPR037175">
    <property type="entry name" value="KFase_sf"/>
</dbReference>
<organism evidence="1 2">
    <name type="scientific">candidate division WOR-3 bacterium 4484_18</name>
    <dbReference type="NCBI Taxonomy" id="2020626"/>
    <lineage>
        <taxon>Bacteria</taxon>
        <taxon>Bacteria division WOR-3</taxon>
    </lineage>
</organism>
<accession>A0A257LSR7</accession>
<dbReference type="GO" id="GO:0019441">
    <property type="term" value="P:L-tryptophan catabolic process to kynurenine"/>
    <property type="evidence" value="ECO:0007669"/>
    <property type="project" value="InterPro"/>
</dbReference>
<evidence type="ECO:0000313" key="1">
    <source>
        <dbReference type="EMBL" id="OYV02728.1"/>
    </source>
</evidence>
<dbReference type="PANTHER" id="PTHR43564:SF2">
    <property type="entry name" value="BLR6059 PROTEIN"/>
    <property type="match status" value="1"/>
</dbReference>
<proteinExistence type="predicted"/>
<name>A0A257LSR7_UNCW3</name>
<dbReference type="GO" id="GO:0004061">
    <property type="term" value="F:arylformamidase activity"/>
    <property type="evidence" value="ECO:0007669"/>
    <property type="project" value="InterPro"/>
</dbReference>
<reference evidence="2" key="1">
    <citation type="submission" date="2017-07" db="EMBL/GenBank/DDBJ databases">
        <title>Novel pathways for hydrocarbon cycling and metabolic interdependencies in hydrothermal sediment communities.</title>
        <authorList>
            <person name="Dombrowski N."/>
            <person name="Seitz K."/>
            <person name="Teske A."/>
            <person name="Baker B."/>
        </authorList>
    </citation>
    <scope>NUCLEOTIDE SEQUENCE [LARGE SCALE GENOMIC DNA]</scope>
</reference>
<dbReference type="SUPFAM" id="SSF102198">
    <property type="entry name" value="Putative cyclase"/>
    <property type="match status" value="1"/>
</dbReference>
<gene>
    <name evidence="1" type="ORF">CGW93_04070</name>
</gene>
<dbReference type="InterPro" id="IPR007325">
    <property type="entry name" value="KFase/CYL"/>
</dbReference>
<protein>
    <submittedName>
        <fullName evidence="1">Cyclase</fullName>
    </submittedName>
</protein>
<sequence>MKRVLTILGVIALGVLLSITVISGKKVARYPLWETVKEWKTEYQIVDLTHAFFRGIPVWPGFPPMRIDTLYWYAEGEGVVAKQVEGKGGGYGFFAEYFCHVGQYGTHCDPPCHFHKGGKTIDEIPASEMVCPLVVFDVRDKAKENPDYELTVDDIKAWEAKYGPVPEGAFCLMWTGWSERWPDPDKMRNVGPDGYAHYPAWGMEALKYLFEERHVTAVGHETTDTDGGLRTSRDGDYSCEAYVLTKWWQIEVVNVPAGVELPEAGGIAIVTFPKPKGGSGFPARVIAIIPK</sequence>
<dbReference type="Pfam" id="PF04199">
    <property type="entry name" value="Cyclase"/>
    <property type="match status" value="1"/>
</dbReference>
<comment type="caution">
    <text evidence="1">The sequence shown here is derived from an EMBL/GenBank/DDBJ whole genome shotgun (WGS) entry which is preliminary data.</text>
</comment>
<evidence type="ECO:0000313" key="2">
    <source>
        <dbReference type="Proteomes" id="UP000216312"/>
    </source>
</evidence>
<dbReference type="EMBL" id="NMUJ01000057">
    <property type="protein sequence ID" value="OYV02728.1"/>
    <property type="molecule type" value="Genomic_DNA"/>
</dbReference>
<dbReference type="Gene3D" id="3.50.30.50">
    <property type="entry name" value="Putative cyclase"/>
    <property type="match status" value="1"/>
</dbReference>
<dbReference type="PANTHER" id="PTHR43564">
    <property type="entry name" value="KYNURENINE FORMAMIDASE-LIKE PROTEIN"/>
    <property type="match status" value="1"/>
</dbReference>
<dbReference type="Proteomes" id="UP000216312">
    <property type="component" value="Unassembled WGS sequence"/>
</dbReference>
<dbReference type="AlphaFoldDB" id="A0A257LSR7"/>